<evidence type="ECO:0000256" key="2">
    <source>
        <dbReference type="ARBA" id="ARBA00022448"/>
    </source>
</evidence>
<dbReference type="GO" id="GO:0005524">
    <property type="term" value="F:ATP binding"/>
    <property type="evidence" value="ECO:0007669"/>
    <property type="project" value="UniProtKB-KW"/>
</dbReference>
<dbReference type="PROSITE" id="PS00211">
    <property type="entry name" value="ABC_TRANSPORTER_1"/>
    <property type="match status" value="1"/>
</dbReference>
<sequence>MSVVFALSSISKSFGKNNQIPIITDANLQITKGEIVALIGPSGSGKSTLLHIAGLLDTPSSGSVFINNIECSVKTSDREKTYLRRHFLGFVYQFHHLLQEFSVLENVMLPQIIIGKTNTTAKKNAMELLSLVKLQDKFFMSISQLSGGERQRVAIARSLINCPAIILADEPTGSLDNDTAFEVFSLLHKYAKEKNISVFLATHNHTLAKKADRIVQINSGTLKNYTDY</sequence>
<accession>A0AAE6Q9U4</accession>
<name>A0AAE6Q9U4_EHRRU</name>
<dbReference type="PROSITE" id="PS50893">
    <property type="entry name" value="ABC_TRANSPORTER_2"/>
    <property type="match status" value="1"/>
</dbReference>
<protein>
    <submittedName>
        <fullName evidence="7">ABC transporter ATP-binding protein</fullName>
    </submittedName>
</protein>
<dbReference type="Proteomes" id="UP000422822">
    <property type="component" value="Chromosome"/>
</dbReference>
<dbReference type="GO" id="GO:0016887">
    <property type="term" value="F:ATP hydrolysis activity"/>
    <property type="evidence" value="ECO:0007669"/>
    <property type="project" value="InterPro"/>
</dbReference>
<dbReference type="Gene3D" id="3.40.50.300">
    <property type="entry name" value="P-loop containing nucleotide triphosphate hydrolases"/>
    <property type="match status" value="1"/>
</dbReference>
<dbReference type="RefSeq" id="WP_158406290.1">
    <property type="nucleotide sequence ID" value="NZ_CP033454.1"/>
</dbReference>
<dbReference type="InterPro" id="IPR027417">
    <property type="entry name" value="P-loop_NTPase"/>
</dbReference>
<evidence type="ECO:0000256" key="1">
    <source>
        <dbReference type="ARBA" id="ARBA00005417"/>
    </source>
</evidence>
<evidence type="ECO:0000313" key="8">
    <source>
        <dbReference type="Proteomes" id="UP000422822"/>
    </source>
</evidence>
<evidence type="ECO:0000259" key="6">
    <source>
        <dbReference type="PROSITE" id="PS50893"/>
    </source>
</evidence>
<dbReference type="PANTHER" id="PTHR42798:SF7">
    <property type="entry name" value="ALPHA-D-RIBOSE 1-METHYLPHOSPHONATE 5-TRIPHOSPHATE SYNTHASE SUBUNIT PHNL"/>
    <property type="match status" value="1"/>
</dbReference>
<dbReference type="SUPFAM" id="SSF52540">
    <property type="entry name" value="P-loop containing nucleoside triphosphate hydrolases"/>
    <property type="match status" value="1"/>
</dbReference>
<comment type="similarity">
    <text evidence="1">Belongs to the ABC transporter superfamily.</text>
</comment>
<evidence type="ECO:0000256" key="4">
    <source>
        <dbReference type="ARBA" id="ARBA00022840"/>
    </source>
</evidence>
<proteinExistence type="inferred from homology"/>
<evidence type="ECO:0000256" key="3">
    <source>
        <dbReference type="ARBA" id="ARBA00022741"/>
    </source>
</evidence>
<dbReference type="InterPro" id="IPR003593">
    <property type="entry name" value="AAA+_ATPase"/>
</dbReference>
<evidence type="ECO:0000313" key="7">
    <source>
        <dbReference type="EMBL" id="QGR03127.1"/>
    </source>
</evidence>
<feature type="domain" description="ABC transporter" evidence="6">
    <location>
        <begin position="5"/>
        <end position="228"/>
    </location>
</feature>
<comment type="function">
    <text evidence="5">Part of an ABC transporter complex. Transmembrane domains (TMD) form a pore in the inner membrane and the ATP-binding domain (NBD) is responsible for energy generation.</text>
</comment>
<dbReference type="InterPro" id="IPR003439">
    <property type="entry name" value="ABC_transporter-like_ATP-bd"/>
</dbReference>
<reference evidence="7 8" key="1">
    <citation type="submission" date="2018-10" db="EMBL/GenBank/DDBJ databases">
        <title>Propagation and draft genome sequences of three atypical Erhlichia ruminantium isolates.</title>
        <authorList>
            <person name="Liebenberg J."/>
            <person name="Steyn H."/>
            <person name="Josemans A."/>
            <person name="Zweygarth E."/>
        </authorList>
    </citation>
    <scope>NUCLEOTIDE SEQUENCE [LARGE SCALE GENOMIC DNA]</scope>
    <source>
        <strain evidence="7 8">Omatjenne</strain>
    </source>
</reference>
<dbReference type="CDD" id="cd03255">
    <property type="entry name" value="ABC_MJ0796_LolCDE_FtsE"/>
    <property type="match status" value="1"/>
</dbReference>
<dbReference type="InterPro" id="IPR017911">
    <property type="entry name" value="MacB-like_ATP-bd"/>
</dbReference>
<dbReference type="InterPro" id="IPR017871">
    <property type="entry name" value="ABC_transporter-like_CS"/>
</dbReference>
<dbReference type="SMART" id="SM00382">
    <property type="entry name" value="AAA"/>
    <property type="match status" value="1"/>
</dbReference>
<evidence type="ECO:0000256" key="5">
    <source>
        <dbReference type="ARBA" id="ARBA00024725"/>
    </source>
</evidence>
<keyword evidence="8" id="KW-1185">Reference proteome</keyword>
<dbReference type="EMBL" id="CP033455">
    <property type="protein sequence ID" value="QGR03127.1"/>
    <property type="molecule type" value="Genomic_DNA"/>
</dbReference>
<organism evidence="7 8">
    <name type="scientific">Ehrlichia ruminantium</name>
    <name type="common">heartwater rickettsia</name>
    <name type="synonym">Cowdria ruminantium</name>
    <dbReference type="NCBI Taxonomy" id="779"/>
    <lineage>
        <taxon>Bacteria</taxon>
        <taxon>Pseudomonadati</taxon>
        <taxon>Pseudomonadota</taxon>
        <taxon>Alphaproteobacteria</taxon>
        <taxon>Rickettsiales</taxon>
        <taxon>Anaplasmataceae</taxon>
        <taxon>Ehrlichia</taxon>
    </lineage>
</organism>
<gene>
    <name evidence="7" type="ORF">EDL80_00655</name>
</gene>
<dbReference type="AlphaFoldDB" id="A0AAE6Q9U4"/>
<keyword evidence="2" id="KW-0813">Transport</keyword>
<keyword evidence="3" id="KW-0547">Nucleotide-binding</keyword>
<dbReference type="Pfam" id="PF00005">
    <property type="entry name" value="ABC_tran"/>
    <property type="match status" value="1"/>
</dbReference>
<keyword evidence="4 7" id="KW-0067">ATP-binding</keyword>
<dbReference type="PANTHER" id="PTHR42798">
    <property type="entry name" value="LIPOPROTEIN-RELEASING SYSTEM ATP-BINDING PROTEIN LOLD"/>
    <property type="match status" value="1"/>
</dbReference>